<dbReference type="RefSeq" id="WP_407280619.1">
    <property type="nucleotide sequence ID" value="NZ_CP141259.1"/>
</dbReference>
<evidence type="ECO:0000313" key="3">
    <source>
        <dbReference type="Proteomes" id="UP001626593"/>
    </source>
</evidence>
<accession>A0ABZ1AR74</accession>
<sequence>MTAALLTQAAVEVLRSPDPDPLLSQIAVEVLRTDPKLARLDQIAVEVLSLNVPEDLTTPIAGETTVSLAGVADLKLGTSLSGDANVAITGTADLWTGTHLSATGRIDVAPRGRLAGAVATPGTGNFFLLF</sequence>
<dbReference type="EMBL" id="CP141259">
    <property type="protein sequence ID" value="WRL48302.1"/>
    <property type="molecule type" value="Genomic_DNA"/>
</dbReference>
<evidence type="ECO:0000313" key="1">
    <source>
        <dbReference type="EMBL" id="WRL48302.1"/>
    </source>
</evidence>
<keyword evidence="3" id="KW-1185">Reference proteome</keyword>
<protein>
    <submittedName>
        <fullName evidence="2">Uncharacterized protein</fullName>
    </submittedName>
</protein>
<proteinExistence type="predicted"/>
<name>A0ABZ1AR74_AROEV</name>
<gene>
    <name evidence="1" type="ORF">U5817_09715</name>
    <name evidence="2" type="ORF">U5817_10065</name>
</gene>
<evidence type="ECO:0000313" key="2">
    <source>
        <dbReference type="EMBL" id="WRL48372.1"/>
    </source>
</evidence>
<reference evidence="2 3" key="1">
    <citation type="submission" date="2023-12" db="EMBL/GenBank/DDBJ databases">
        <title>A. evansii MAY27, complete genome.</title>
        <authorList>
            <person name="Wang Y."/>
        </authorList>
    </citation>
    <scope>NUCLEOTIDE SEQUENCE [LARGE SCALE GENOMIC DNA]</scope>
    <source>
        <strain evidence="2 3">MAY27</strain>
    </source>
</reference>
<dbReference type="EMBL" id="CP141259">
    <property type="protein sequence ID" value="WRL48372.1"/>
    <property type="molecule type" value="Genomic_DNA"/>
</dbReference>
<organism evidence="2 3">
    <name type="scientific">Aromatoleum evansii</name>
    <name type="common">Azoarcus evansii</name>
    <dbReference type="NCBI Taxonomy" id="59406"/>
    <lineage>
        <taxon>Bacteria</taxon>
        <taxon>Pseudomonadati</taxon>
        <taxon>Pseudomonadota</taxon>
        <taxon>Betaproteobacteria</taxon>
        <taxon>Rhodocyclales</taxon>
        <taxon>Rhodocyclaceae</taxon>
        <taxon>Aromatoleum</taxon>
    </lineage>
</organism>
<dbReference type="Proteomes" id="UP001626593">
    <property type="component" value="Chromosome"/>
</dbReference>